<evidence type="ECO:0000313" key="2">
    <source>
        <dbReference type="Proteomes" id="UP001432322"/>
    </source>
</evidence>
<accession>A0AAV5VCI0</accession>
<comment type="caution">
    <text evidence="1">The sequence shown here is derived from an EMBL/GenBank/DDBJ whole genome shotgun (WGS) entry which is preliminary data.</text>
</comment>
<reference evidence="1" key="1">
    <citation type="submission" date="2023-10" db="EMBL/GenBank/DDBJ databases">
        <title>Genome assembly of Pristionchus species.</title>
        <authorList>
            <person name="Yoshida K."/>
            <person name="Sommer R.J."/>
        </authorList>
    </citation>
    <scope>NUCLEOTIDE SEQUENCE</scope>
    <source>
        <strain evidence="1">RS5133</strain>
    </source>
</reference>
<protein>
    <submittedName>
        <fullName evidence="1">Uncharacterized protein</fullName>
    </submittedName>
</protein>
<feature type="non-terminal residue" evidence="1">
    <location>
        <position position="1"/>
    </location>
</feature>
<feature type="non-terminal residue" evidence="1">
    <location>
        <position position="145"/>
    </location>
</feature>
<dbReference type="EMBL" id="BTSY01000002">
    <property type="protein sequence ID" value="GMT16427.1"/>
    <property type="molecule type" value="Genomic_DNA"/>
</dbReference>
<sequence length="145" mass="17289">NEQLEWTLMNVEQTMKASIEVIKSRRRYLKRLRAGEVPYEKTSDPIAHHQQVEESKLIVERGKYKERYDAAYEELELMNERGEVPEILDEDQVTTFEILQSRMREEIELQDIYWEQEKVIYEVVSGRTFTSSLQSFKRTRNAALA</sequence>
<evidence type="ECO:0000313" key="1">
    <source>
        <dbReference type="EMBL" id="GMT16427.1"/>
    </source>
</evidence>
<proteinExistence type="predicted"/>
<dbReference type="Proteomes" id="UP001432322">
    <property type="component" value="Unassembled WGS sequence"/>
</dbReference>
<organism evidence="1 2">
    <name type="scientific">Pristionchus fissidentatus</name>
    <dbReference type="NCBI Taxonomy" id="1538716"/>
    <lineage>
        <taxon>Eukaryota</taxon>
        <taxon>Metazoa</taxon>
        <taxon>Ecdysozoa</taxon>
        <taxon>Nematoda</taxon>
        <taxon>Chromadorea</taxon>
        <taxon>Rhabditida</taxon>
        <taxon>Rhabditina</taxon>
        <taxon>Diplogasteromorpha</taxon>
        <taxon>Diplogasteroidea</taxon>
        <taxon>Neodiplogasteridae</taxon>
        <taxon>Pristionchus</taxon>
    </lineage>
</organism>
<dbReference type="AlphaFoldDB" id="A0AAV5VCI0"/>
<keyword evidence="2" id="KW-1185">Reference proteome</keyword>
<name>A0AAV5VCI0_9BILA</name>
<gene>
    <name evidence="1" type="ORF">PFISCL1PPCAC_7724</name>
</gene>